<dbReference type="Pfam" id="PF13516">
    <property type="entry name" value="LRR_6"/>
    <property type="match status" value="7"/>
</dbReference>
<dbReference type="InterPro" id="IPR032675">
    <property type="entry name" value="LRR_dom_sf"/>
</dbReference>
<feature type="domain" description="NACHT" evidence="4">
    <location>
        <begin position="102"/>
        <end position="226"/>
    </location>
</feature>
<feature type="non-terminal residue" evidence="5">
    <location>
        <position position="1"/>
    </location>
</feature>
<comment type="caution">
    <text evidence="5">The sequence shown here is derived from an EMBL/GenBank/DDBJ whole genome shotgun (WGS) entry which is preliminary data.</text>
</comment>
<dbReference type="InterPro" id="IPR027417">
    <property type="entry name" value="P-loop_NTPase"/>
</dbReference>
<feature type="region of interest" description="Disordered" evidence="3">
    <location>
        <begin position="1"/>
        <end position="21"/>
    </location>
</feature>
<dbReference type="SUPFAM" id="SSF52047">
    <property type="entry name" value="RNI-like"/>
    <property type="match status" value="1"/>
</dbReference>
<evidence type="ECO:0000256" key="2">
    <source>
        <dbReference type="ARBA" id="ARBA00022840"/>
    </source>
</evidence>
<dbReference type="SUPFAM" id="SSF52540">
    <property type="entry name" value="P-loop containing nucleoside triphosphate hydrolases"/>
    <property type="match status" value="1"/>
</dbReference>
<gene>
    <name evidence="5" type="ORF">PEVE_00022079</name>
</gene>
<dbReference type="PROSITE" id="PS51450">
    <property type="entry name" value="LRR"/>
    <property type="match status" value="1"/>
</dbReference>
<evidence type="ECO:0000313" key="5">
    <source>
        <dbReference type="EMBL" id="CAH3191557.1"/>
    </source>
</evidence>
<proteinExistence type="predicted"/>
<dbReference type="PANTHER" id="PTHR46844:SF1">
    <property type="entry name" value="SLR5058 PROTEIN"/>
    <property type="match status" value="1"/>
</dbReference>
<keyword evidence="2" id="KW-0067">ATP-binding</keyword>
<dbReference type="EMBL" id="CALNXI010002953">
    <property type="protein sequence ID" value="CAH3191557.1"/>
    <property type="molecule type" value="Genomic_DNA"/>
</dbReference>
<dbReference type="PROSITE" id="PS50837">
    <property type="entry name" value="NACHT"/>
    <property type="match status" value="1"/>
</dbReference>
<reference evidence="5 6" key="1">
    <citation type="submission" date="2022-05" db="EMBL/GenBank/DDBJ databases">
        <authorList>
            <consortium name="Genoscope - CEA"/>
            <person name="William W."/>
        </authorList>
    </citation>
    <scope>NUCLEOTIDE SEQUENCE [LARGE SCALE GENOMIC DNA]</scope>
</reference>
<dbReference type="Gene3D" id="3.40.50.300">
    <property type="entry name" value="P-loop containing nucleotide triphosphate hydrolases"/>
    <property type="match status" value="1"/>
</dbReference>
<accession>A0ABN8SNP1</accession>
<organism evidence="5 6">
    <name type="scientific">Porites evermanni</name>
    <dbReference type="NCBI Taxonomy" id="104178"/>
    <lineage>
        <taxon>Eukaryota</taxon>
        <taxon>Metazoa</taxon>
        <taxon>Cnidaria</taxon>
        <taxon>Anthozoa</taxon>
        <taxon>Hexacorallia</taxon>
        <taxon>Scleractinia</taxon>
        <taxon>Fungiina</taxon>
        <taxon>Poritidae</taxon>
        <taxon>Porites</taxon>
    </lineage>
</organism>
<sequence length="1037" mass="115951">SFAAKFQDLTTRESAESNASLQDPLMTSEVIPEKLVELIRRDYKGAVLCPFPWCEDELQLKLSNIFTRLKIVSRKKKRSQLTDNTVNMTDVFKPHRECHSPRVVLIEGNPGMGKTTYCQKLAYDWSVGKIPPDASFPEGKILLLLKCRDMHMKTANIEEAIDDQLLPQDANKKEKEDLFHFIRCNQSRILLVLDGLDELRDDLVKGFLPLIRGKVFANVYLMLTARHEVGLRVRRYCDVLFEIVGYTKDDVESYIKKYFSSHEDQSLADKLLKQLKRDKYLAELTANPLNTALLCLLCEETRGVFPSSRTGIYDDLVSCALRRYYSKNGMSVDYEDPTARCANELNQLGKMAYETLIKNQLYFSEDEMKCQSADLLQLCFLSREASVSKIRPRPCYAFTHKTFQEYFAALYLAHEILNGDSVKADKLLDQLNPFDNWHVWEFLLTSIARKRSDMAVSLISPLSASVYREKTKNLINTTHDADDNLDKEICENIEYNFCAMPAEDLENNQVKGVNDVVTKTLHLIADCDNDGHELTDYQIEMIHELARCLPEHKLQLALSSRYLPVYSEYLKVAASLRNLLLHSDLNGILLATIQHAFHPTHSLVRLELANTFNALFDPVFQLINHFCNFTLHAEALELILFSGFFLTHLDLSRIWVSDEGIEALSEGLRRNCSLTNLKLRECGICDAEAQTLAKGLVTNCTLTHLDLMKNAIGGCGAEALADVLHCNCTLVYLDLRDNHFGDSVAEAFAHVLQSNCALVHLNFKKCFECLFKNQCIKHSVDNLSNDGQVEMIGPSGASALARALRLNCSLTYLNLELNWIEDSGAEALGEALQTNCTLTHLYLMSGAIGDSGAEALSKALQLNCTLTSLDLHCNRIGDLGAEALATTLLSSGTQLSQLNLRNNMICSSGVKAIAKALQSNTSLTRLALGSQYLPGACVGIDSSGASLIAVALKSNRTLTHLDLSSSKIGDSGATELAHSLQHHNNSVKYLDLRANPIGLLGRASLDLVDQSNRVLKYNETIFQRPKIAQIDFPADFI</sequence>
<evidence type="ECO:0000259" key="4">
    <source>
        <dbReference type="PROSITE" id="PS50837"/>
    </source>
</evidence>
<keyword evidence="1" id="KW-0547">Nucleotide-binding</keyword>
<dbReference type="PANTHER" id="PTHR46844">
    <property type="entry name" value="SLR5058 PROTEIN"/>
    <property type="match status" value="1"/>
</dbReference>
<name>A0ABN8SNP1_9CNID</name>
<dbReference type="Pfam" id="PF05729">
    <property type="entry name" value="NACHT"/>
    <property type="match status" value="1"/>
</dbReference>
<evidence type="ECO:0000256" key="1">
    <source>
        <dbReference type="ARBA" id="ARBA00022741"/>
    </source>
</evidence>
<keyword evidence="6" id="KW-1185">Reference proteome</keyword>
<dbReference type="InterPro" id="IPR001611">
    <property type="entry name" value="Leu-rich_rpt"/>
</dbReference>
<protein>
    <recommendedName>
        <fullName evidence="4">NACHT domain-containing protein</fullName>
    </recommendedName>
</protein>
<dbReference type="Gene3D" id="3.80.10.10">
    <property type="entry name" value="Ribonuclease Inhibitor"/>
    <property type="match status" value="4"/>
</dbReference>
<evidence type="ECO:0000256" key="3">
    <source>
        <dbReference type="SAM" id="MobiDB-lite"/>
    </source>
</evidence>
<dbReference type="SMART" id="SM00368">
    <property type="entry name" value="LRR_RI"/>
    <property type="match status" value="9"/>
</dbReference>
<dbReference type="Proteomes" id="UP001159427">
    <property type="component" value="Unassembled WGS sequence"/>
</dbReference>
<evidence type="ECO:0000313" key="6">
    <source>
        <dbReference type="Proteomes" id="UP001159427"/>
    </source>
</evidence>
<dbReference type="InterPro" id="IPR007111">
    <property type="entry name" value="NACHT_NTPase"/>
</dbReference>